<dbReference type="OrthoDB" id="2019724at2759"/>
<organism evidence="2 3">
    <name type="scientific">Chlamydomonas eustigma</name>
    <dbReference type="NCBI Taxonomy" id="1157962"/>
    <lineage>
        <taxon>Eukaryota</taxon>
        <taxon>Viridiplantae</taxon>
        <taxon>Chlorophyta</taxon>
        <taxon>core chlorophytes</taxon>
        <taxon>Chlorophyceae</taxon>
        <taxon>CS clade</taxon>
        <taxon>Chlamydomonadales</taxon>
        <taxon>Chlamydomonadaceae</taxon>
        <taxon>Chlamydomonas</taxon>
    </lineage>
</organism>
<name>A0A250X7W5_9CHLO</name>
<reference evidence="2 3" key="1">
    <citation type="submission" date="2017-08" db="EMBL/GenBank/DDBJ databases">
        <title>Acidophilic green algal genome provides insights into adaptation to an acidic environment.</title>
        <authorList>
            <person name="Hirooka S."/>
            <person name="Hirose Y."/>
            <person name="Kanesaki Y."/>
            <person name="Higuchi S."/>
            <person name="Fujiwara T."/>
            <person name="Onuma R."/>
            <person name="Era A."/>
            <person name="Ohbayashi R."/>
            <person name="Uzuka A."/>
            <person name="Nozaki H."/>
            <person name="Yoshikawa H."/>
            <person name="Miyagishima S.Y."/>
        </authorList>
    </citation>
    <scope>NUCLEOTIDE SEQUENCE [LARGE SCALE GENOMIC DNA]</scope>
    <source>
        <strain evidence="2 3">NIES-2499</strain>
    </source>
</reference>
<keyword evidence="3" id="KW-1185">Reference proteome</keyword>
<gene>
    <name evidence="2" type="ORF">CEUSTIGMA_g6449.t1</name>
</gene>
<evidence type="ECO:0000313" key="3">
    <source>
        <dbReference type="Proteomes" id="UP000232323"/>
    </source>
</evidence>
<dbReference type="Proteomes" id="UP000232323">
    <property type="component" value="Unassembled WGS sequence"/>
</dbReference>
<dbReference type="CDD" id="cd07067">
    <property type="entry name" value="HP_PGM_like"/>
    <property type="match status" value="1"/>
</dbReference>
<evidence type="ECO:0000313" key="2">
    <source>
        <dbReference type="EMBL" id="GAX79009.1"/>
    </source>
</evidence>
<dbReference type="STRING" id="1157962.A0A250X7W5"/>
<proteinExistence type="predicted"/>
<dbReference type="SUPFAM" id="SSF53254">
    <property type="entry name" value="Phosphoglycerate mutase-like"/>
    <property type="match status" value="1"/>
</dbReference>
<dbReference type="AlphaFoldDB" id="A0A250X7W5"/>
<dbReference type="EMBL" id="BEGY01000038">
    <property type="protein sequence ID" value="GAX79009.1"/>
    <property type="molecule type" value="Genomic_DNA"/>
</dbReference>
<dbReference type="Pfam" id="PF00300">
    <property type="entry name" value="His_Phos_1"/>
    <property type="match status" value="1"/>
</dbReference>
<feature type="region of interest" description="Disordered" evidence="1">
    <location>
        <begin position="1"/>
        <end position="20"/>
    </location>
</feature>
<evidence type="ECO:0000256" key="1">
    <source>
        <dbReference type="SAM" id="MobiDB-lite"/>
    </source>
</evidence>
<dbReference type="PANTHER" id="PTHR47623:SF1">
    <property type="entry name" value="OS09G0287300 PROTEIN"/>
    <property type="match status" value="1"/>
</dbReference>
<sequence>MTSEDNRIRDHDRPLSSRGRNEAAALARMLQARGWIPDVVLASNAKRTKQTLEEMTSVMTDLSDVDSHLYGSLYTVNALDGQTRQHIEECLLEVCDDERHRCACIVGHNKGMEEAASSLAGCAVKLKTASAALLQCAADSWKDVLGSHRSDLNRTSREEDYGAAAIAGGISSRSSKGGLGGHYGSGGGLMWTLVDVISPAA</sequence>
<dbReference type="InterPro" id="IPR029033">
    <property type="entry name" value="His_PPase_superfam"/>
</dbReference>
<accession>A0A250X7W5</accession>
<protein>
    <submittedName>
        <fullName evidence="2">Uncharacterized protein</fullName>
    </submittedName>
</protein>
<comment type="caution">
    <text evidence="2">The sequence shown here is derived from an EMBL/GenBank/DDBJ whole genome shotgun (WGS) entry which is preliminary data.</text>
</comment>
<dbReference type="PANTHER" id="PTHR47623">
    <property type="entry name" value="OS09G0287300 PROTEIN"/>
    <property type="match status" value="1"/>
</dbReference>
<dbReference type="Gene3D" id="3.40.50.1240">
    <property type="entry name" value="Phosphoglycerate mutase-like"/>
    <property type="match status" value="1"/>
</dbReference>
<dbReference type="InterPro" id="IPR013078">
    <property type="entry name" value="His_Pase_superF_clade-1"/>
</dbReference>